<dbReference type="CDD" id="cd00063">
    <property type="entry name" value="FN3"/>
    <property type="match status" value="1"/>
</dbReference>
<evidence type="ECO:0000313" key="2">
    <source>
        <dbReference type="EMBL" id="KAJ8895348.1"/>
    </source>
</evidence>
<keyword evidence="3" id="KW-1185">Reference proteome</keyword>
<organism evidence="2 3">
    <name type="scientific">Dryococelus australis</name>
    <dbReference type="NCBI Taxonomy" id="614101"/>
    <lineage>
        <taxon>Eukaryota</taxon>
        <taxon>Metazoa</taxon>
        <taxon>Ecdysozoa</taxon>
        <taxon>Arthropoda</taxon>
        <taxon>Hexapoda</taxon>
        <taxon>Insecta</taxon>
        <taxon>Pterygota</taxon>
        <taxon>Neoptera</taxon>
        <taxon>Polyneoptera</taxon>
        <taxon>Phasmatodea</taxon>
        <taxon>Verophasmatodea</taxon>
        <taxon>Anareolatae</taxon>
        <taxon>Phasmatidae</taxon>
        <taxon>Eurycanthinae</taxon>
        <taxon>Dryococelus</taxon>
    </lineage>
</organism>
<accession>A0ABQ9IFB0</accession>
<gene>
    <name evidence="2" type="ORF">PR048_000680</name>
</gene>
<proteinExistence type="predicted"/>
<dbReference type="Proteomes" id="UP001159363">
    <property type="component" value="Chromosome 1"/>
</dbReference>
<dbReference type="EMBL" id="JARBHB010000001">
    <property type="protein sequence ID" value="KAJ8895348.1"/>
    <property type="molecule type" value="Genomic_DNA"/>
</dbReference>
<reference evidence="2 3" key="1">
    <citation type="submission" date="2023-02" db="EMBL/GenBank/DDBJ databases">
        <title>LHISI_Scaffold_Assembly.</title>
        <authorList>
            <person name="Stuart O.P."/>
            <person name="Cleave R."/>
            <person name="Magrath M.J.L."/>
            <person name="Mikheyev A.S."/>
        </authorList>
    </citation>
    <scope>NUCLEOTIDE SEQUENCE [LARGE SCALE GENOMIC DNA]</scope>
    <source>
        <strain evidence="2">Daus_M_001</strain>
        <tissue evidence="2">Leg muscle</tissue>
    </source>
</reference>
<dbReference type="PROSITE" id="PS50853">
    <property type="entry name" value="FN3"/>
    <property type="match status" value="1"/>
</dbReference>
<dbReference type="InterPro" id="IPR013783">
    <property type="entry name" value="Ig-like_fold"/>
</dbReference>
<evidence type="ECO:0000313" key="3">
    <source>
        <dbReference type="Proteomes" id="UP001159363"/>
    </source>
</evidence>
<dbReference type="SUPFAM" id="SSF49265">
    <property type="entry name" value="Fibronectin type III"/>
    <property type="match status" value="1"/>
</dbReference>
<dbReference type="InterPro" id="IPR003961">
    <property type="entry name" value="FN3_dom"/>
</dbReference>
<comment type="caution">
    <text evidence="2">The sequence shown here is derived from an EMBL/GenBank/DDBJ whole genome shotgun (WGS) entry which is preliminary data.</text>
</comment>
<feature type="domain" description="Fibronectin type-III" evidence="1">
    <location>
        <begin position="8"/>
        <end position="111"/>
    </location>
</feature>
<dbReference type="SMART" id="SM00060">
    <property type="entry name" value="FN3"/>
    <property type="match status" value="1"/>
</dbReference>
<name>A0ABQ9IFB0_9NEOP</name>
<evidence type="ECO:0000259" key="1">
    <source>
        <dbReference type="PROSITE" id="PS50853"/>
    </source>
</evidence>
<sequence length="116" mass="13271">MFFTVPGPVKDLTVYKCSRKVVALRWSPPEHVYGELESFRVSYNFVTDSSQQAKSKVIPPQPCIAWPEYFCYTITGLRPGTNYALTVRMISLATQRARCQLNTFQINTCKKKNLCP</sequence>
<dbReference type="Gene3D" id="2.60.40.10">
    <property type="entry name" value="Immunoglobulins"/>
    <property type="match status" value="1"/>
</dbReference>
<dbReference type="Pfam" id="PF00041">
    <property type="entry name" value="fn3"/>
    <property type="match status" value="1"/>
</dbReference>
<dbReference type="InterPro" id="IPR036116">
    <property type="entry name" value="FN3_sf"/>
</dbReference>
<protein>
    <recommendedName>
        <fullName evidence="1">Fibronectin type-III domain-containing protein</fullName>
    </recommendedName>
</protein>